<comment type="caution">
    <text evidence="1">The sequence shown here is derived from an EMBL/GenBank/DDBJ whole genome shotgun (WGS) entry which is preliminary data.</text>
</comment>
<proteinExistence type="predicted"/>
<protein>
    <recommendedName>
        <fullName evidence="2">RNA-binding S4 domain-containing protein</fullName>
    </recommendedName>
</protein>
<evidence type="ECO:0008006" key="2">
    <source>
        <dbReference type="Google" id="ProtNLM"/>
    </source>
</evidence>
<reference evidence="1" key="1">
    <citation type="journal article" date="2015" name="Nature">
        <title>Complex archaea that bridge the gap between prokaryotes and eukaryotes.</title>
        <authorList>
            <person name="Spang A."/>
            <person name="Saw J.H."/>
            <person name="Jorgensen S.L."/>
            <person name="Zaremba-Niedzwiedzka K."/>
            <person name="Martijn J."/>
            <person name="Lind A.E."/>
            <person name="van Eijk R."/>
            <person name="Schleper C."/>
            <person name="Guy L."/>
            <person name="Ettema T.J."/>
        </authorList>
    </citation>
    <scope>NUCLEOTIDE SEQUENCE</scope>
</reference>
<evidence type="ECO:0000313" key="1">
    <source>
        <dbReference type="EMBL" id="KKM99810.1"/>
    </source>
</evidence>
<sequence>MMRALDWLKELREAHIGPSSKEGTRLGIPSNSELRRWLNKGSVLINGEAPKAAEEIKFPIWQLVFFPTSTKNKTTLK</sequence>
<gene>
    <name evidence="1" type="ORF">LCGC14_1144270</name>
</gene>
<dbReference type="EMBL" id="LAZR01005456">
    <property type="protein sequence ID" value="KKM99810.1"/>
    <property type="molecule type" value="Genomic_DNA"/>
</dbReference>
<dbReference type="AlphaFoldDB" id="A0A0F9PFL2"/>
<accession>A0A0F9PFL2</accession>
<organism evidence="1">
    <name type="scientific">marine sediment metagenome</name>
    <dbReference type="NCBI Taxonomy" id="412755"/>
    <lineage>
        <taxon>unclassified sequences</taxon>
        <taxon>metagenomes</taxon>
        <taxon>ecological metagenomes</taxon>
    </lineage>
</organism>
<name>A0A0F9PFL2_9ZZZZ</name>